<dbReference type="EMBL" id="CAJOBP010006010">
    <property type="protein sequence ID" value="CAF4483051.1"/>
    <property type="molecule type" value="Genomic_DNA"/>
</dbReference>
<evidence type="ECO:0000313" key="6">
    <source>
        <dbReference type="Proteomes" id="UP000663833"/>
    </source>
</evidence>
<comment type="caution">
    <text evidence="3">The sequence shown here is derived from an EMBL/GenBank/DDBJ whole genome shotgun (WGS) entry which is preliminary data.</text>
</comment>
<dbReference type="PANTHER" id="PTHR25462">
    <property type="entry name" value="BONUS, ISOFORM C-RELATED"/>
    <property type="match status" value="1"/>
</dbReference>
<dbReference type="InterPro" id="IPR003961">
    <property type="entry name" value="FN3_dom"/>
</dbReference>
<dbReference type="Proteomes" id="UP000663825">
    <property type="component" value="Unassembled WGS sequence"/>
</dbReference>
<dbReference type="Proteomes" id="UP000663873">
    <property type="component" value="Unassembled WGS sequence"/>
</dbReference>
<dbReference type="Proteomes" id="UP000663833">
    <property type="component" value="Unassembled WGS sequence"/>
</dbReference>
<evidence type="ECO:0000313" key="4">
    <source>
        <dbReference type="EMBL" id="CAF4483051.1"/>
    </source>
</evidence>
<dbReference type="EMBL" id="CAJNYD010004326">
    <property type="protein sequence ID" value="CAF3589669.1"/>
    <property type="molecule type" value="Genomic_DNA"/>
</dbReference>
<name>A0A818MF99_9BILA</name>
<organism evidence="3 6">
    <name type="scientific">Rotaria socialis</name>
    <dbReference type="NCBI Taxonomy" id="392032"/>
    <lineage>
        <taxon>Eukaryota</taxon>
        <taxon>Metazoa</taxon>
        <taxon>Spiralia</taxon>
        <taxon>Gnathifera</taxon>
        <taxon>Rotifera</taxon>
        <taxon>Eurotatoria</taxon>
        <taxon>Bdelloidea</taxon>
        <taxon>Philodinida</taxon>
        <taxon>Philodinidae</taxon>
        <taxon>Rotaria</taxon>
    </lineage>
</organism>
<dbReference type="InterPro" id="IPR000421">
    <property type="entry name" value="FA58C"/>
</dbReference>
<evidence type="ECO:0000313" key="2">
    <source>
        <dbReference type="EMBL" id="CAF3032063.1"/>
    </source>
</evidence>
<reference evidence="3" key="1">
    <citation type="submission" date="2021-02" db="EMBL/GenBank/DDBJ databases">
        <authorList>
            <person name="Nowell W R."/>
        </authorList>
    </citation>
    <scope>NUCLEOTIDE SEQUENCE</scope>
</reference>
<dbReference type="SUPFAM" id="SSF49785">
    <property type="entry name" value="Galactose-binding domain-like"/>
    <property type="match status" value="1"/>
</dbReference>
<evidence type="ECO:0000313" key="7">
    <source>
        <dbReference type="Proteomes" id="UP000663873"/>
    </source>
</evidence>
<accession>A0A818MF99</accession>
<dbReference type="Pfam" id="PF00754">
    <property type="entry name" value="F5_F8_type_C"/>
    <property type="match status" value="1"/>
</dbReference>
<dbReference type="PROSITE" id="PS50853">
    <property type="entry name" value="FN3"/>
    <property type="match status" value="1"/>
</dbReference>
<protein>
    <recommendedName>
        <fullName evidence="1">Fibronectin type-III domain-containing protein</fullName>
    </recommendedName>
</protein>
<evidence type="ECO:0000259" key="1">
    <source>
        <dbReference type="PROSITE" id="PS50853"/>
    </source>
</evidence>
<dbReference type="SUPFAM" id="SSF57845">
    <property type="entry name" value="B-box zinc-binding domain"/>
    <property type="match status" value="1"/>
</dbReference>
<dbReference type="InterPro" id="IPR036116">
    <property type="entry name" value="FN3_sf"/>
</dbReference>
<keyword evidence="7" id="KW-1185">Reference proteome</keyword>
<dbReference type="SUPFAM" id="SSF49265">
    <property type="entry name" value="Fibronectin type III"/>
    <property type="match status" value="1"/>
</dbReference>
<dbReference type="PANTHER" id="PTHR25462:SF296">
    <property type="entry name" value="MEIOTIC P26, ISOFORM F"/>
    <property type="match status" value="1"/>
</dbReference>
<dbReference type="InterPro" id="IPR013783">
    <property type="entry name" value="Ig-like_fold"/>
</dbReference>
<dbReference type="Pfam" id="PF00041">
    <property type="entry name" value="fn3"/>
    <property type="match status" value="1"/>
</dbReference>
<dbReference type="EMBL" id="CAJOBO010004547">
    <property type="protein sequence ID" value="CAF4523965.1"/>
    <property type="molecule type" value="Genomic_DNA"/>
</dbReference>
<dbReference type="CDD" id="cd19757">
    <property type="entry name" value="Bbox1"/>
    <property type="match status" value="1"/>
</dbReference>
<dbReference type="AlphaFoldDB" id="A0A818MF99"/>
<dbReference type="EMBL" id="CAJNXB010000167">
    <property type="protein sequence ID" value="CAF3032063.1"/>
    <property type="molecule type" value="Genomic_DNA"/>
</dbReference>
<dbReference type="Gene3D" id="2.60.40.10">
    <property type="entry name" value="Immunoglobulins"/>
    <property type="match status" value="1"/>
</dbReference>
<evidence type="ECO:0000313" key="3">
    <source>
        <dbReference type="EMBL" id="CAF3589669.1"/>
    </source>
</evidence>
<evidence type="ECO:0000313" key="5">
    <source>
        <dbReference type="EMBL" id="CAF4523965.1"/>
    </source>
</evidence>
<dbReference type="InterPro" id="IPR008979">
    <property type="entry name" value="Galactose-bd-like_sf"/>
</dbReference>
<dbReference type="Gene3D" id="3.30.160.60">
    <property type="entry name" value="Classic Zinc Finger"/>
    <property type="match status" value="1"/>
</dbReference>
<feature type="domain" description="Fibronectin type-III" evidence="1">
    <location>
        <begin position="275"/>
        <end position="365"/>
    </location>
</feature>
<dbReference type="OrthoDB" id="10001367at2759"/>
<dbReference type="CDD" id="cd00063">
    <property type="entry name" value="FN3"/>
    <property type="match status" value="1"/>
</dbReference>
<proteinExistence type="predicted"/>
<gene>
    <name evidence="5" type="ORF">HFQ381_LOCUS29300</name>
    <name evidence="3" type="ORF">LUA448_LOCUS29874</name>
    <name evidence="2" type="ORF">TIS948_LOCUS3036</name>
    <name evidence="4" type="ORF">UJA718_LOCUS25080</name>
</gene>
<dbReference type="CDD" id="cd19756">
    <property type="entry name" value="Bbox2"/>
    <property type="match status" value="1"/>
</dbReference>
<dbReference type="Proteomes" id="UP000663851">
    <property type="component" value="Unassembled WGS sequence"/>
</dbReference>
<dbReference type="Gene3D" id="2.60.120.260">
    <property type="entry name" value="Galactose-binding domain-like"/>
    <property type="match status" value="1"/>
</dbReference>
<dbReference type="InterPro" id="IPR047153">
    <property type="entry name" value="TRIM45/56/19-like"/>
</dbReference>
<sequence length="493" mass="56534">MAYKHQQELCSECEVNAKWYCVQDDANFCDQHNTVVHSFKSHKSHNVVSIGEKDVTIKKKTAKPINCQNHHMPLCLYCLSCKDVCCVACLAIDIHKQHSDQVKSIVDVANGEKQILREHLEKIEKFVVDFTNEQSQLEQALKNIDVSEARNSQHVDKEFDRIIVCFQDRRKVLKEELKEKCKVYRDNIYLRQDNLKNINSSLRKCLEEGRYALTLNDFAALAQSKVIIEKMNNLGVESVEYHHQIQLTDWVQVDIPTQKTFKMISTLGTIWKPPIPSFVQHKCKANVVDSNIEWEPIESNPSITAYVLELGQNNSNFNEVYRGLKTKYLLRDLKPSTSYILRLYACSANEVGDAAHLEMTTLNLDLSNWVLSMSSAYTNQQIPVENTRESLLDGKYTTGAGTNNGTQWIQATFPYPVPVASVTIGPLHKSNWGPQWGNGGSLQYSYDNNNWTTVGTIAYMAMQQQKIDIDNVTAQHWRLFHNDWLCTSRFIFK</sequence>